<sequence length="693" mass="77202">MCEPVVVFFTKVRNDGKLTTHLGTSESLPPLSHVAQLAHVYPDLSTSAHQSTVRHNTKLHAQLGAFKVDELSPAHTTPNLPCIHVNDRLAISFHRTVRIPDDGGSYPAPKSLGALPLLNVSHFKDKLPTDAIEKGGLVTSLCDNEAMRINFHVYGTGMFLDHPRFAVRVFAGGVNGLSGEPIKADMTTVLKRLNGIKRTQDYLYIRGGRKPAQQWLDGVAVAPGVVRQFVSVPHLSPESIESEATGSRGVGGIQLEIIPQYDRGRFRLLRRDRHPPEPRWDGERIKREYPPPKGFETPSDLGIPIGARLHARERGGLSRERTLLDELDWASTPNKMQRTLELQLWPPPSSAGDFKVTVKCPDPKASEKELCLSVFPETKLGWLKEQAAYAMRIPPEMWTVHSYSHSQPCDSENVTINEANIRRGQVISLVEQMFVGGGTQSQYSPLLDVAAGGKIRQLIVPDEEDPRSWNTDDACLINIHITTSEFFTSVTGFQQPLHPERFDTYLQRNLPFAPDSSGQQARLDYGLSQIKPCKEAQGGARGCEATDTCLSRNLPGYCEHCITNWASYRLRPCNHALCANCIVKDVRLDLYRTPILKKRCMVCSTKALGTERLERESVVPGQASSDRDSFESVVPLLHCSTSRQTAFEDERVLYIEGEHDEGMQVSDVQEGSQMPGAFPEDETYEDDRMCAFM</sequence>
<keyword evidence="3" id="KW-0862">Zinc</keyword>
<evidence type="ECO:0000313" key="6">
    <source>
        <dbReference type="Proteomes" id="UP000182658"/>
    </source>
</evidence>
<name>A0A1J7J412_9PEZI</name>
<reference evidence="5 6" key="1">
    <citation type="submission" date="2016-10" db="EMBL/GenBank/DDBJ databases">
        <title>Draft genome sequence of Coniochaeta ligniaria NRRL30616, a lignocellulolytic fungus for bioabatement of inhibitors in plant biomass hydrolysates.</title>
        <authorList>
            <consortium name="DOE Joint Genome Institute"/>
            <person name="Jimenez D.J."/>
            <person name="Hector R.E."/>
            <person name="Riley R."/>
            <person name="Sun H."/>
            <person name="Grigoriev I.V."/>
            <person name="Van Elsas J.D."/>
            <person name="Nichols N.N."/>
        </authorList>
    </citation>
    <scope>NUCLEOTIDE SEQUENCE [LARGE SCALE GENOMIC DNA]</scope>
    <source>
        <strain evidence="5 6">NRRL 30616</strain>
    </source>
</reference>
<accession>A0A1J7J412</accession>
<gene>
    <name evidence="5" type="ORF">CONLIGDRAFT_27029</name>
</gene>
<dbReference type="InterPro" id="IPR017907">
    <property type="entry name" value="Znf_RING_CS"/>
</dbReference>
<keyword evidence="1" id="KW-0479">Metal-binding</keyword>
<dbReference type="AlphaFoldDB" id="A0A1J7J412"/>
<evidence type="ECO:0000256" key="1">
    <source>
        <dbReference type="ARBA" id="ARBA00022723"/>
    </source>
</evidence>
<proteinExistence type="predicted"/>
<dbReference type="EMBL" id="KV875093">
    <property type="protein sequence ID" value="OIW34839.1"/>
    <property type="molecule type" value="Genomic_DNA"/>
</dbReference>
<dbReference type="OrthoDB" id="428577at2759"/>
<organism evidence="5 6">
    <name type="scientific">Coniochaeta ligniaria NRRL 30616</name>
    <dbReference type="NCBI Taxonomy" id="1408157"/>
    <lineage>
        <taxon>Eukaryota</taxon>
        <taxon>Fungi</taxon>
        <taxon>Dikarya</taxon>
        <taxon>Ascomycota</taxon>
        <taxon>Pezizomycotina</taxon>
        <taxon>Sordariomycetes</taxon>
        <taxon>Sordariomycetidae</taxon>
        <taxon>Coniochaetales</taxon>
        <taxon>Coniochaetaceae</taxon>
        <taxon>Coniochaeta</taxon>
    </lineage>
</organism>
<dbReference type="GO" id="GO:0008270">
    <property type="term" value="F:zinc ion binding"/>
    <property type="evidence" value="ECO:0007669"/>
    <property type="project" value="UniProtKB-KW"/>
</dbReference>
<feature type="region of interest" description="Disordered" evidence="4">
    <location>
        <begin position="272"/>
        <end position="302"/>
    </location>
</feature>
<evidence type="ECO:0000256" key="2">
    <source>
        <dbReference type="ARBA" id="ARBA00022771"/>
    </source>
</evidence>
<dbReference type="InParanoid" id="A0A1J7J412"/>
<evidence type="ECO:0000256" key="4">
    <source>
        <dbReference type="SAM" id="MobiDB-lite"/>
    </source>
</evidence>
<dbReference type="Proteomes" id="UP000182658">
    <property type="component" value="Unassembled WGS sequence"/>
</dbReference>
<dbReference type="PROSITE" id="PS00518">
    <property type="entry name" value="ZF_RING_1"/>
    <property type="match status" value="1"/>
</dbReference>
<protein>
    <recommendedName>
        <fullName evidence="7">RING-type domain-containing protein</fullName>
    </recommendedName>
</protein>
<keyword evidence="2" id="KW-0863">Zinc-finger</keyword>
<evidence type="ECO:0000313" key="5">
    <source>
        <dbReference type="EMBL" id="OIW34839.1"/>
    </source>
</evidence>
<evidence type="ECO:0000256" key="3">
    <source>
        <dbReference type="ARBA" id="ARBA00022833"/>
    </source>
</evidence>
<evidence type="ECO:0008006" key="7">
    <source>
        <dbReference type="Google" id="ProtNLM"/>
    </source>
</evidence>
<keyword evidence="6" id="KW-1185">Reference proteome</keyword>
<feature type="compositionally biased region" description="Basic and acidic residues" evidence="4">
    <location>
        <begin position="274"/>
        <end position="290"/>
    </location>
</feature>